<dbReference type="PANTHER" id="PTHR14369:SF0">
    <property type="entry name" value="SURFEIT LOCUS PROTEIN 6"/>
    <property type="match status" value="1"/>
</dbReference>
<dbReference type="GO" id="GO:0003677">
    <property type="term" value="F:DNA binding"/>
    <property type="evidence" value="ECO:0007669"/>
    <property type="project" value="TreeGrafter"/>
</dbReference>
<evidence type="ECO:0000313" key="8">
    <source>
        <dbReference type="Proteomes" id="UP000594638"/>
    </source>
</evidence>
<comment type="subcellular location">
    <subcellularLocation>
        <location evidence="1">Nucleus</location>
    </subcellularLocation>
</comment>
<feature type="compositionally biased region" description="Acidic residues" evidence="4">
    <location>
        <begin position="207"/>
        <end position="216"/>
    </location>
</feature>
<evidence type="ECO:0000256" key="1">
    <source>
        <dbReference type="ARBA" id="ARBA00004123"/>
    </source>
</evidence>
<feature type="compositionally biased region" description="Basic and acidic residues" evidence="4">
    <location>
        <begin position="151"/>
        <end position="184"/>
    </location>
</feature>
<feature type="compositionally biased region" description="Basic and acidic residues" evidence="4">
    <location>
        <begin position="298"/>
        <end position="313"/>
    </location>
</feature>
<comment type="caution">
    <text evidence="7">The sequence shown here is derived from an EMBL/GenBank/DDBJ whole genome shotgun (WGS) entry which is preliminary data.</text>
</comment>
<evidence type="ECO:0000313" key="7">
    <source>
        <dbReference type="EMBL" id="CAA2956639.1"/>
    </source>
</evidence>
<dbReference type="InterPro" id="IPR029188">
    <property type="entry name" value="Rrp14_N"/>
</dbReference>
<keyword evidence="8" id="KW-1185">Reference proteome</keyword>
<evidence type="ECO:0000256" key="4">
    <source>
        <dbReference type="SAM" id="MobiDB-lite"/>
    </source>
</evidence>
<feature type="domain" description="Ribosomal RNA-processing protein 14/surfeit locus protein 6 C-terminal" evidence="5">
    <location>
        <begin position="177"/>
        <end position="336"/>
    </location>
</feature>
<dbReference type="Pfam" id="PF15459">
    <property type="entry name" value="RRP14"/>
    <property type="match status" value="1"/>
</dbReference>
<feature type="compositionally biased region" description="Acidic residues" evidence="4">
    <location>
        <begin position="118"/>
        <end position="127"/>
    </location>
</feature>
<protein>
    <recommendedName>
        <fullName evidence="9">Surfeit locus protein 6</fullName>
    </recommendedName>
</protein>
<feature type="region of interest" description="Disordered" evidence="4">
    <location>
        <begin position="290"/>
        <end position="346"/>
    </location>
</feature>
<organism evidence="7 8">
    <name type="scientific">Olea europaea subsp. europaea</name>
    <dbReference type="NCBI Taxonomy" id="158383"/>
    <lineage>
        <taxon>Eukaryota</taxon>
        <taxon>Viridiplantae</taxon>
        <taxon>Streptophyta</taxon>
        <taxon>Embryophyta</taxon>
        <taxon>Tracheophyta</taxon>
        <taxon>Spermatophyta</taxon>
        <taxon>Magnoliopsida</taxon>
        <taxon>eudicotyledons</taxon>
        <taxon>Gunneridae</taxon>
        <taxon>Pentapetalae</taxon>
        <taxon>asterids</taxon>
        <taxon>lamiids</taxon>
        <taxon>Lamiales</taxon>
        <taxon>Oleaceae</taxon>
        <taxon>Oleeae</taxon>
        <taxon>Olea</taxon>
    </lineage>
</organism>
<evidence type="ECO:0000259" key="6">
    <source>
        <dbReference type="Pfam" id="PF15459"/>
    </source>
</evidence>
<dbReference type="InterPro" id="IPR007019">
    <property type="entry name" value="SURF6"/>
</dbReference>
<accession>A0A8S0PQV8</accession>
<feature type="region of interest" description="Disordered" evidence="4">
    <location>
        <begin position="101"/>
        <end position="243"/>
    </location>
</feature>
<name>A0A8S0PQV8_OLEEU</name>
<dbReference type="InterPro" id="IPR029190">
    <property type="entry name" value="Rrp14/SURF6_C"/>
</dbReference>
<evidence type="ECO:0000256" key="3">
    <source>
        <dbReference type="ARBA" id="ARBA00023242"/>
    </source>
</evidence>
<reference evidence="7 8" key="1">
    <citation type="submission" date="2019-12" db="EMBL/GenBank/DDBJ databases">
        <authorList>
            <person name="Alioto T."/>
            <person name="Alioto T."/>
            <person name="Gomez Garrido J."/>
        </authorList>
    </citation>
    <scope>NUCLEOTIDE SEQUENCE [LARGE SCALE GENOMIC DNA]</scope>
</reference>
<feature type="compositionally biased region" description="Basic residues" evidence="4">
    <location>
        <begin position="330"/>
        <end position="345"/>
    </location>
</feature>
<dbReference type="GO" id="GO:0005730">
    <property type="term" value="C:nucleolus"/>
    <property type="evidence" value="ECO:0007669"/>
    <property type="project" value="TreeGrafter"/>
</dbReference>
<keyword evidence="3" id="KW-0539">Nucleus</keyword>
<feature type="compositionally biased region" description="Basic and acidic residues" evidence="4">
    <location>
        <begin position="217"/>
        <end position="230"/>
    </location>
</feature>
<evidence type="ECO:0008006" key="9">
    <source>
        <dbReference type="Google" id="ProtNLM"/>
    </source>
</evidence>
<feature type="domain" description="Ribosomal RNA-processing protein 14 N-terminal" evidence="6">
    <location>
        <begin position="23"/>
        <end position="84"/>
    </location>
</feature>
<dbReference type="AlphaFoldDB" id="A0A8S0PQV8"/>
<dbReference type="OrthoDB" id="444809at2759"/>
<dbReference type="GO" id="GO:0003723">
    <property type="term" value="F:RNA binding"/>
    <property type="evidence" value="ECO:0007669"/>
    <property type="project" value="TreeGrafter"/>
</dbReference>
<dbReference type="Gramene" id="OE9A047943T1">
    <property type="protein sequence ID" value="OE9A047943C1"/>
    <property type="gene ID" value="OE9A047943"/>
</dbReference>
<dbReference type="PANTHER" id="PTHR14369">
    <property type="entry name" value="SURFEIT LOCUS PROTEIN 6"/>
    <property type="match status" value="1"/>
</dbReference>
<comment type="similarity">
    <text evidence="2">Belongs to the SURF6 family.</text>
</comment>
<proteinExistence type="inferred from homology"/>
<dbReference type="EMBL" id="CACTIH010000192">
    <property type="protein sequence ID" value="CAA2956639.1"/>
    <property type="molecule type" value="Genomic_DNA"/>
</dbReference>
<dbReference type="GO" id="GO:0042274">
    <property type="term" value="P:ribosomal small subunit biogenesis"/>
    <property type="evidence" value="ECO:0007669"/>
    <property type="project" value="TreeGrafter"/>
</dbReference>
<gene>
    <name evidence="7" type="ORF">OLEA9_A047943</name>
</gene>
<dbReference type="Proteomes" id="UP000594638">
    <property type="component" value="Unassembled WGS sequence"/>
</dbReference>
<evidence type="ECO:0000256" key="2">
    <source>
        <dbReference type="ARBA" id="ARBA00005904"/>
    </source>
</evidence>
<dbReference type="GO" id="GO:0042273">
    <property type="term" value="P:ribosomal large subunit biogenesis"/>
    <property type="evidence" value="ECO:0007669"/>
    <property type="project" value="TreeGrafter"/>
</dbReference>
<sequence>MKKPKIIASSSTFTPIIDLKSVIRSHSQFIDHLVELIPAKFYLSNDDADSKPWYQGLSKAAKASLKQQSRVNVKLARRNRLEPENKSSSSTLHLLQQQINKMSESDPDELNRKGSFGDLEEDSDEGEIQGKSVDLEEGVGNVNRNESATYEELRQRLRRKIELLRGNRGEGGGKKVDDKKVKNDGKKRKRAENDGEESGKSGNVDVNEGEDAEEIVEYGKVKLGGEEERKNKKKKKKMSKVKELERAKRLQEVKMENMGLAERESWRAATSRAMGVKVHDDARIIKESVKKEKRKKEKNAEKWKERVESQQKMKKERQQKRKDNIMGRIKEKKARKIAKREKKLTRPGFEGRKVGYITAQD</sequence>
<evidence type="ECO:0000259" key="5">
    <source>
        <dbReference type="Pfam" id="PF04935"/>
    </source>
</evidence>
<dbReference type="Pfam" id="PF04935">
    <property type="entry name" value="SURF6"/>
    <property type="match status" value="1"/>
</dbReference>